<reference evidence="2 3" key="1">
    <citation type="journal article" date="2017" name="Elife">
        <title>Extensive horizontal gene transfer in cheese-associated bacteria.</title>
        <authorList>
            <person name="Bonham K.S."/>
            <person name="Wolfe B.E."/>
            <person name="Dutton R.J."/>
        </authorList>
    </citation>
    <scope>NUCLEOTIDE SEQUENCE [LARGE SCALE GENOMIC DNA]</scope>
    <source>
        <strain evidence="2 3">JB182</strain>
    </source>
</reference>
<dbReference type="PANTHER" id="PTHR33570:SF2">
    <property type="entry name" value="CARBOXYMUCONOLACTONE DECARBOXYLASE-LIKE DOMAIN-CONTAINING PROTEIN"/>
    <property type="match status" value="1"/>
</dbReference>
<proteinExistence type="predicted"/>
<comment type="caution">
    <text evidence="2">The sequence shown here is derived from an EMBL/GenBank/DDBJ whole genome shotgun (WGS) entry which is preliminary data.</text>
</comment>
<dbReference type="NCBIfam" id="TIGR02425">
    <property type="entry name" value="decarb_PcaC"/>
    <property type="match status" value="1"/>
</dbReference>
<evidence type="ECO:0000313" key="2">
    <source>
        <dbReference type="EMBL" id="PMQ19448.1"/>
    </source>
</evidence>
<dbReference type="InterPro" id="IPR052512">
    <property type="entry name" value="4CMD/NDH-1_regulator"/>
</dbReference>
<dbReference type="RefSeq" id="WP_102598636.1">
    <property type="nucleotide sequence ID" value="NZ_JABUYH010000012.1"/>
</dbReference>
<organism evidence="2 3">
    <name type="scientific">Glutamicibacter arilaitensis</name>
    <dbReference type="NCBI Taxonomy" id="256701"/>
    <lineage>
        <taxon>Bacteria</taxon>
        <taxon>Bacillati</taxon>
        <taxon>Actinomycetota</taxon>
        <taxon>Actinomycetes</taxon>
        <taxon>Micrococcales</taxon>
        <taxon>Micrococcaceae</taxon>
        <taxon>Glutamicibacter</taxon>
    </lineage>
</organism>
<dbReference type="GO" id="GO:0051920">
    <property type="term" value="F:peroxiredoxin activity"/>
    <property type="evidence" value="ECO:0007669"/>
    <property type="project" value="InterPro"/>
</dbReference>
<evidence type="ECO:0000259" key="1">
    <source>
        <dbReference type="Pfam" id="PF02627"/>
    </source>
</evidence>
<name>A0A2N7RZY9_9MICC</name>
<dbReference type="PANTHER" id="PTHR33570">
    <property type="entry name" value="4-CARBOXYMUCONOLACTONE DECARBOXYLASE FAMILY PROTEIN"/>
    <property type="match status" value="1"/>
</dbReference>
<dbReference type="Gene3D" id="1.20.1290.10">
    <property type="entry name" value="AhpD-like"/>
    <property type="match status" value="1"/>
</dbReference>
<dbReference type="EMBL" id="PNQX01000002">
    <property type="protein sequence ID" value="PMQ19448.1"/>
    <property type="molecule type" value="Genomic_DNA"/>
</dbReference>
<feature type="domain" description="Carboxymuconolactone decarboxylase-like" evidence="1">
    <location>
        <begin position="41"/>
        <end position="122"/>
    </location>
</feature>
<protein>
    <submittedName>
        <fullName evidence="2">4-carboxymuconolactone decarboxylase</fullName>
    </submittedName>
</protein>
<gene>
    <name evidence="2" type="primary">pcaC</name>
    <name evidence="2" type="ORF">CIK84_12210</name>
</gene>
<sequence>MADSPRLPVDTYDAGMEVRRQVLGNEHVERSTRNSNEFTDEFQEMITRYAWGTIWTRDGLPRTTRSAITLTAMIAGGYWEELEMHVHAALRNGMAPEEIKEVFLQCAIYCSVPAANVAFKIGKKVLEEYAAAEGQ</sequence>
<dbReference type="Proteomes" id="UP000235739">
    <property type="component" value="Unassembled WGS sequence"/>
</dbReference>
<dbReference type="AlphaFoldDB" id="A0A2N7RZY9"/>
<dbReference type="Pfam" id="PF02627">
    <property type="entry name" value="CMD"/>
    <property type="match status" value="1"/>
</dbReference>
<dbReference type="InterPro" id="IPR012788">
    <property type="entry name" value="Decarb_PcaC"/>
</dbReference>
<accession>A0A2N7RZY9</accession>
<dbReference type="SUPFAM" id="SSF69118">
    <property type="entry name" value="AhpD-like"/>
    <property type="match status" value="1"/>
</dbReference>
<evidence type="ECO:0000313" key="3">
    <source>
        <dbReference type="Proteomes" id="UP000235739"/>
    </source>
</evidence>
<dbReference type="InterPro" id="IPR003779">
    <property type="entry name" value="CMD-like"/>
</dbReference>
<dbReference type="InterPro" id="IPR029032">
    <property type="entry name" value="AhpD-like"/>
</dbReference>